<evidence type="ECO:0000256" key="1">
    <source>
        <dbReference type="ARBA" id="ARBA00004651"/>
    </source>
</evidence>
<gene>
    <name evidence="10" type="ORF">GCM10010406_33540</name>
</gene>
<evidence type="ECO:0000256" key="2">
    <source>
        <dbReference type="ARBA" id="ARBA00022475"/>
    </source>
</evidence>
<feature type="transmembrane region" description="Helical" evidence="8">
    <location>
        <begin position="480"/>
        <end position="497"/>
    </location>
</feature>
<feature type="domain" description="Integral membrane bound transporter" evidence="9">
    <location>
        <begin position="440"/>
        <end position="565"/>
    </location>
</feature>
<evidence type="ECO:0000256" key="6">
    <source>
        <dbReference type="ARBA" id="ARBA00043993"/>
    </source>
</evidence>
<feature type="transmembrane region" description="Helical" evidence="8">
    <location>
        <begin position="503"/>
        <end position="521"/>
    </location>
</feature>
<keyword evidence="3 8" id="KW-0812">Transmembrane</keyword>
<dbReference type="RefSeq" id="WP_344383999.1">
    <property type="nucleotide sequence ID" value="NZ_BAAATA010000019.1"/>
</dbReference>
<evidence type="ECO:0000256" key="4">
    <source>
        <dbReference type="ARBA" id="ARBA00022989"/>
    </source>
</evidence>
<evidence type="ECO:0000256" key="8">
    <source>
        <dbReference type="SAM" id="Phobius"/>
    </source>
</evidence>
<evidence type="ECO:0000256" key="7">
    <source>
        <dbReference type="SAM" id="MobiDB-lite"/>
    </source>
</evidence>
<keyword evidence="11" id="KW-1185">Reference proteome</keyword>
<protein>
    <submittedName>
        <fullName evidence="10">FUSC family protein</fullName>
    </submittedName>
</protein>
<feature type="transmembrane region" description="Helical" evidence="8">
    <location>
        <begin position="147"/>
        <end position="168"/>
    </location>
</feature>
<dbReference type="InterPro" id="IPR049453">
    <property type="entry name" value="Memb_transporter_dom"/>
</dbReference>
<evidence type="ECO:0000256" key="3">
    <source>
        <dbReference type="ARBA" id="ARBA00022692"/>
    </source>
</evidence>
<comment type="subcellular location">
    <subcellularLocation>
        <location evidence="1">Cell membrane</location>
        <topology evidence="1">Multi-pass membrane protein</topology>
    </subcellularLocation>
</comment>
<dbReference type="PANTHER" id="PTHR30509">
    <property type="entry name" value="P-HYDROXYBENZOIC ACID EFFLUX PUMP SUBUNIT-RELATED"/>
    <property type="match status" value="1"/>
</dbReference>
<proteinExistence type="inferred from homology"/>
<evidence type="ECO:0000313" key="10">
    <source>
        <dbReference type="EMBL" id="GAA2494739.1"/>
    </source>
</evidence>
<keyword evidence="5 8" id="KW-0472">Membrane</keyword>
<dbReference type="EMBL" id="BAAATA010000019">
    <property type="protein sequence ID" value="GAA2494739.1"/>
    <property type="molecule type" value="Genomic_DNA"/>
</dbReference>
<keyword evidence="4 8" id="KW-1133">Transmembrane helix</keyword>
<feature type="transmembrane region" description="Helical" evidence="8">
    <location>
        <begin position="557"/>
        <end position="574"/>
    </location>
</feature>
<comment type="caution">
    <text evidence="10">The sequence shown here is derived from an EMBL/GenBank/DDBJ whole genome shotgun (WGS) entry which is preliminary data.</text>
</comment>
<feature type="compositionally biased region" description="Acidic residues" evidence="7">
    <location>
        <begin position="402"/>
        <end position="420"/>
    </location>
</feature>
<dbReference type="Proteomes" id="UP001501358">
    <property type="component" value="Unassembled WGS sequence"/>
</dbReference>
<feature type="transmembrane region" description="Helical" evidence="8">
    <location>
        <begin position="100"/>
        <end position="116"/>
    </location>
</feature>
<feature type="transmembrane region" description="Helical" evidence="8">
    <location>
        <begin position="528"/>
        <end position="545"/>
    </location>
</feature>
<feature type="transmembrane region" description="Helical" evidence="8">
    <location>
        <begin position="453"/>
        <end position="473"/>
    </location>
</feature>
<accession>A0ABP5Z9H6</accession>
<sequence length="774" mass="82130">MAVAWRTRSDVWDRFTASDPGLIRLAAAVRTVAAVLLALAVLAAAGIPVPMLVTGGTAAMASTATISEARPKDQAVTLALALPTALAAVVLAAYLGSWPLTAAAVFLALIFAAVYVRRYGERGKALGMIGFQLFFITLFVGTKPQELPGTCAVVAAAFACSAVARFLLVRAEPEATLGRLRDAFRARLAQVVAAQTALVDSAAASSSAGPDADRAVEELRKQTARLHECALMIQTRLEDGTREPRTAALLQRRVAEAEIAAERLGVLILKARHHEGVDTLTLHLPESLLPGELLPSGPAAPAPVVPEGGETEARLRRDLRALHLLVGRTATQDRGTALTHLRNRLIAYRDDENLPPASPAVQDVFRAIGELTRAVLGLRMALDGPQDESDDTLETMRSREELEAEDASIAASDEETPEPEGLERPTTRLAFQVTVGSALAIVGGELLSEQRWYWAVLTCWVVFLNTTSTGEILVKGYRRLLGTVAGVVAGAWLAGVVGERPWLAFALVVLCVFGMFFTAPLSYALMSFFVTAMLGLLYTLLNTYSTDVLVLRIEETAVGAACGLVAALFVLPVRTASHTDEQLREVLQRLREVTEASVAQLGGTPAPDLLDRARELDTALDALRQSAGPLTHPASPLRGRRRTVRYIVALLEMCAYHARSLAATAELLPYSKRIAADPRLVQAGERIDHNLQALVARLEPAPGDGAGRGGAVHSGSSVAAMLETAPGPGGAGAGPLEPGTVAYRVLRHLQRLDEGVVGLARPLGAPVDDGRGTV</sequence>
<reference evidence="11" key="1">
    <citation type="journal article" date="2019" name="Int. J. Syst. Evol. Microbiol.">
        <title>The Global Catalogue of Microorganisms (GCM) 10K type strain sequencing project: providing services to taxonomists for standard genome sequencing and annotation.</title>
        <authorList>
            <consortium name="The Broad Institute Genomics Platform"/>
            <consortium name="The Broad Institute Genome Sequencing Center for Infectious Disease"/>
            <person name="Wu L."/>
            <person name="Ma J."/>
        </authorList>
    </citation>
    <scope>NUCLEOTIDE SEQUENCE [LARGE SCALE GENOMIC DNA]</scope>
    <source>
        <strain evidence="11">JCM 6307</strain>
    </source>
</reference>
<feature type="transmembrane region" description="Helical" evidence="8">
    <location>
        <begin position="123"/>
        <end position="141"/>
    </location>
</feature>
<dbReference type="Pfam" id="PF13515">
    <property type="entry name" value="FUSC_2"/>
    <property type="match status" value="1"/>
</dbReference>
<organism evidence="10 11">
    <name type="scientific">Streptomyces thermolineatus</name>
    <dbReference type="NCBI Taxonomy" id="44033"/>
    <lineage>
        <taxon>Bacteria</taxon>
        <taxon>Bacillati</taxon>
        <taxon>Actinomycetota</taxon>
        <taxon>Actinomycetes</taxon>
        <taxon>Kitasatosporales</taxon>
        <taxon>Streptomycetaceae</taxon>
        <taxon>Streptomyces</taxon>
    </lineage>
</organism>
<keyword evidence="2" id="KW-1003">Cell membrane</keyword>
<evidence type="ECO:0000313" key="11">
    <source>
        <dbReference type="Proteomes" id="UP001501358"/>
    </source>
</evidence>
<feature type="region of interest" description="Disordered" evidence="7">
    <location>
        <begin position="383"/>
        <end position="425"/>
    </location>
</feature>
<comment type="similarity">
    <text evidence="6">Belongs to the YccS/YhfK family.</text>
</comment>
<dbReference type="PANTHER" id="PTHR30509:SF9">
    <property type="entry name" value="MULTIDRUG RESISTANCE PROTEIN MDTO"/>
    <property type="match status" value="1"/>
</dbReference>
<name>A0ABP5Z9H6_9ACTN</name>
<evidence type="ECO:0000256" key="5">
    <source>
        <dbReference type="ARBA" id="ARBA00023136"/>
    </source>
</evidence>
<evidence type="ECO:0000259" key="9">
    <source>
        <dbReference type="Pfam" id="PF13515"/>
    </source>
</evidence>
<feature type="transmembrane region" description="Helical" evidence="8">
    <location>
        <begin position="32"/>
        <end position="54"/>
    </location>
</feature>